<reference evidence="7" key="1">
    <citation type="journal article" date="2021" name="Open Biol.">
        <title>Shared evolutionary footprints suggest mitochondrial oxidative damage underlies multiple complex I losses in fungi.</title>
        <authorList>
            <person name="Schikora-Tamarit M.A."/>
            <person name="Marcet-Houben M."/>
            <person name="Nosek J."/>
            <person name="Gabaldon T."/>
        </authorList>
    </citation>
    <scope>NUCLEOTIDE SEQUENCE</scope>
    <source>
        <strain evidence="7">CBS6075</strain>
    </source>
</reference>
<accession>A0A9P8NXX5</accession>
<organism evidence="7 8">
    <name type="scientific">Ogataea philodendri</name>
    <dbReference type="NCBI Taxonomy" id="1378263"/>
    <lineage>
        <taxon>Eukaryota</taxon>
        <taxon>Fungi</taxon>
        <taxon>Dikarya</taxon>
        <taxon>Ascomycota</taxon>
        <taxon>Saccharomycotina</taxon>
        <taxon>Pichiomycetes</taxon>
        <taxon>Pichiales</taxon>
        <taxon>Pichiaceae</taxon>
        <taxon>Ogataea</taxon>
    </lineage>
</organism>
<evidence type="ECO:0000259" key="6">
    <source>
        <dbReference type="Pfam" id="PF12859"/>
    </source>
</evidence>
<feature type="compositionally biased region" description="Polar residues" evidence="5">
    <location>
        <begin position="274"/>
        <end position="289"/>
    </location>
</feature>
<evidence type="ECO:0000313" key="7">
    <source>
        <dbReference type="EMBL" id="KAH3661540.1"/>
    </source>
</evidence>
<dbReference type="GO" id="GO:0005680">
    <property type="term" value="C:anaphase-promoting complex"/>
    <property type="evidence" value="ECO:0007669"/>
    <property type="project" value="InterPro"/>
</dbReference>
<dbReference type="OrthoDB" id="26401at2759"/>
<dbReference type="InterPro" id="IPR049255">
    <property type="entry name" value="Apc1_N"/>
</dbReference>
<dbReference type="GO" id="GO:0031145">
    <property type="term" value="P:anaphase-promoting complex-dependent catabolic process"/>
    <property type="evidence" value="ECO:0007669"/>
    <property type="project" value="TreeGrafter"/>
</dbReference>
<feature type="compositionally biased region" description="Basic residues" evidence="5">
    <location>
        <begin position="250"/>
        <end position="260"/>
    </location>
</feature>
<dbReference type="Pfam" id="PF12859">
    <property type="entry name" value="ANAPC1"/>
    <property type="match status" value="1"/>
</dbReference>
<feature type="compositionally biased region" description="Low complexity" evidence="5">
    <location>
        <begin position="262"/>
        <end position="273"/>
    </location>
</feature>
<feature type="domain" description="Anaphase-promoting complex subunit 1 N-terminal" evidence="6">
    <location>
        <begin position="65"/>
        <end position="270"/>
    </location>
</feature>
<dbReference type="Proteomes" id="UP000769157">
    <property type="component" value="Unassembled WGS sequence"/>
</dbReference>
<dbReference type="PANTHER" id="PTHR12827">
    <property type="entry name" value="MEIOTIC CHECKPOINT REGULATOR TSG24 FAMILY MEMBER"/>
    <property type="match status" value="1"/>
</dbReference>
<dbReference type="EMBL" id="JAEUBE010000439">
    <property type="protein sequence ID" value="KAH3661540.1"/>
    <property type="molecule type" value="Genomic_DNA"/>
</dbReference>
<dbReference type="PANTHER" id="PTHR12827:SF3">
    <property type="entry name" value="ANAPHASE-PROMOTING COMPLEX SUBUNIT 1"/>
    <property type="match status" value="1"/>
</dbReference>
<gene>
    <name evidence="7" type="ORF">OGAPHI_006388</name>
</gene>
<dbReference type="GO" id="GO:0007091">
    <property type="term" value="P:metaphase/anaphase transition of mitotic cell cycle"/>
    <property type="evidence" value="ECO:0007669"/>
    <property type="project" value="TreeGrafter"/>
</dbReference>
<protein>
    <recommendedName>
        <fullName evidence="6">Anaphase-promoting complex subunit 1 N-terminal domain-containing protein</fullName>
    </recommendedName>
</protein>
<dbReference type="GO" id="GO:0051301">
    <property type="term" value="P:cell division"/>
    <property type="evidence" value="ECO:0007669"/>
    <property type="project" value="UniProtKB-KW"/>
</dbReference>
<dbReference type="RefSeq" id="XP_046058653.1">
    <property type="nucleotide sequence ID" value="XM_046207670.1"/>
</dbReference>
<dbReference type="FunFam" id="1.25.10.10:FF:000435">
    <property type="entry name" value="Ubiquitin ligase subunit"/>
    <property type="match status" value="1"/>
</dbReference>
<evidence type="ECO:0000256" key="3">
    <source>
        <dbReference type="ARBA" id="ARBA00022776"/>
    </source>
</evidence>
<keyword evidence="8" id="KW-1185">Reference proteome</keyword>
<keyword evidence="3" id="KW-0498">Mitosis</keyword>
<evidence type="ECO:0000256" key="1">
    <source>
        <dbReference type="ARBA" id="ARBA00010547"/>
    </source>
</evidence>
<reference evidence="7" key="2">
    <citation type="submission" date="2021-01" db="EMBL/GenBank/DDBJ databases">
        <authorList>
            <person name="Schikora-Tamarit M.A."/>
        </authorList>
    </citation>
    <scope>NUCLEOTIDE SEQUENCE</scope>
    <source>
        <strain evidence="7">CBS6075</strain>
    </source>
</reference>
<dbReference type="GeneID" id="70238352"/>
<evidence type="ECO:0000256" key="2">
    <source>
        <dbReference type="ARBA" id="ARBA00022618"/>
    </source>
</evidence>
<comment type="similarity">
    <text evidence="1">Belongs to the APC1 family.</text>
</comment>
<comment type="caution">
    <text evidence="7">The sequence shown here is derived from an EMBL/GenBank/DDBJ whole genome shotgun (WGS) entry which is preliminary data.</text>
</comment>
<dbReference type="GO" id="GO:0070979">
    <property type="term" value="P:protein K11-linked ubiquitination"/>
    <property type="evidence" value="ECO:0007669"/>
    <property type="project" value="TreeGrafter"/>
</dbReference>
<evidence type="ECO:0000256" key="4">
    <source>
        <dbReference type="ARBA" id="ARBA00023306"/>
    </source>
</evidence>
<sequence length="1630" mass="182734">MATLVGSDLDLDSRHVLTLNLHSDFSEASLIRDFTDYKVYLTGDSESLLAGNNTILLVKGGLVTRNLKFDSQIINCFFTSLNGDQGGLKKEKVLVVVLKEQICVYEKGGRSQIVSFPFHIRGAFSFENGLVIGKEFEGPMLHPNNTTQNVQSPTLYSAGLPPISATSSTIGANESNFLTLLDSLGELGSIVSSSTTSFSTKEELVSFPSTSLHSIATTYNPIEKTITIYHTRFLNRSKSSRVSSYSYHNLPKRTSRKSSHRSQSNASTANNSSGVNKNGTSNATPSGSKNLEDPVMEAKQFRSTSDVMSYDRMASGSELHNDNSSFYLSPGHHQFETAKLRKDVIFTKLSSIEFEDDLRYLKIFNIAYNDQEAIVVCNSKDKSIEFIIFDNPGNSVSLPSFKLTYSLQALDAVPFSTTAEHPGYIVMLYDNSHVVLVNPFLGTLSSRIDLSSQLPPIKRLDDSFGSTLSVHCIDNKHYTLNLTLEPEDKLITTLIQILKYLANSYTYEFFWLQWCSNCSLDIPHNNNWKTFVVTLLSLIIPEDFTIDEAIISKNEICSLLPYVKLAKTNIEKLSTSSHSGGAQILTELAPSILLSLHLVREELRLNVLAGEKMGQLSLLLAQTVSWMGWSEAWFRYYKIDSHNVDRQVRFLSAQPLMTPPNLFESLASLFAYTITPYITFSQISEEDESIDELIIPRTFYVLRLFEALVSPEFESSDVVNMMVDYNISRSDLETFPAGVYLPLKNAIINCGESAFQWNAGKSELELIGRKDLLSFTETNPKDALSFKKSFSDHPQKDMTQILKFVNDNEAISAWDGQAEADRLQVTKLIFSEDRRFYELTKLLQTSRVQTATLHSEPGIDDHEKLIQQRALGSKVALRTLTMPLGRGAVFASSRKPLMTERFPIPKMNFNSLILPDMINVSLEKDSLDQDMYDWGYFHNGASAGLTISRDSTQINGSWIVFNRPPVLNAQHAGFLLGLGLNGHLKKLEEWHIYNYLGPKHNYTSVGLLLGMAASLKGSMDIKLTKVLSVHVVALLPAGSTNLNVQLPVQTAGLIGVGLLYLESQHRRMTEVLLSQISSTLVYTEKEFVSEGYRLAGGIALGYVNLGKGENLKATNDTHVIDRLFSMAVSLRDIQTADEFDKSCGGAIMALTLMFLRTENQEIAEKLAIPRTMQLLDYIRPDFLMLRCLGTNIILWDQIETGREWVESQIPPCMTEMYTVETIHELDSDFLPYLNVLGGVLLSIAIKYASTGNPEAKETLSFYFDKLMKVCSLEAKKYDERIALIGAENIRDVVILGLSLVTAGSGDLDVFRNLRYLQGVVDDTMNYGNYMAINTALGMLFLGGGQKAFRKDNLGIAALLTAIYPVYGTNTYSSGNESSEIYLQALRHFWALAVENRCLNVRDVDTKQPIKVEVQIETELGTIFNLQTPCLSPELSTISRIRVVDPDKKYFPVTLDFEEEGTLESFIEAQLNIFVYRRREHQDLRLPFTEIVRQLDTEEDEEQEQGCIKELESLSIFKKLSSFERSDLLGSNNKEQRAQSTIIDFKLEVERLATNPQTINDLWNLKLLFNFVNNLGKYGELGTSKESSEMSMSEKADEFSGRAPSELSFLNVKFIEELKNDLWLCIQNSSN</sequence>
<feature type="region of interest" description="Disordered" evidence="5">
    <location>
        <begin position="244"/>
        <end position="295"/>
    </location>
</feature>
<proteinExistence type="inferred from homology"/>
<dbReference type="GO" id="GO:0060090">
    <property type="term" value="F:molecular adaptor activity"/>
    <property type="evidence" value="ECO:0007669"/>
    <property type="project" value="TreeGrafter"/>
</dbReference>
<dbReference type="InterPro" id="IPR011989">
    <property type="entry name" value="ARM-like"/>
</dbReference>
<evidence type="ECO:0000256" key="5">
    <source>
        <dbReference type="SAM" id="MobiDB-lite"/>
    </source>
</evidence>
<dbReference type="Gene3D" id="1.25.10.10">
    <property type="entry name" value="Leucine-rich Repeat Variant"/>
    <property type="match status" value="1"/>
</dbReference>
<evidence type="ECO:0000313" key="8">
    <source>
        <dbReference type="Proteomes" id="UP000769157"/>
    </source>
</evidence>
<keyword evidence="4" id="KW-0131">Cell cycle</keyword>
<keyword evidence="2" id="KW-0132">Cell division</keyword>
<name>A0A9P8NXX5_9ASCO</name>
<dbReference type="InterPro" id="IPR024990">
    <property type="entry name" value="Apc1"/>
</dbReference>